<dbReference type="Pfam" id="PF11967">
    <property type="entry name" value="RecO_N"/>
    <property type="match status" value="1"/>
</dbReference>
<dbReference type="Gene3D" id="2.40.50.140">
    <property type="entry name" value="Nucleic acid-binding proteins"/>
    <property type="match status" value="1"/>
</dbReference>
<gene>
    <name evidence="2" type="ORF">D7D48_03155</name>
</gene>
<evidence type="ECO:0000313" key="3">
    <source>
        <dbReference type="Proteomes" id="UP000268553"/>
    </source>
</evidence>
<name>A0A3R8Q489_9SPHN</name>
<sequence length="196" mass="21009">MDISASAIICAVRNHGETGAIVRGFTAEYGMLAGYVAGARGRQLRPVLIPGNVIKGEWRTRITGQLARLTPEPVHSRAHLLSEPLATAAIDWVTALTAATLAEGIAYPRIHSAADGLLSAIELAPAARVWAGAVAQYETLLLAELGYAEEHDSDSAPVAMMAQTRKRLVAHVLGDRRADVMAARERLVERLKRAVM</sequence>
<evidence type="ECO:0000259" key="1">
    <source>
        <dbReference type="Pfam" id="PF11967"/>
    </source>
</evidence>
<evidence type="ECO:0000313" key="2">
    <source>
        <dbReference type="EMBL" id="RRQ51890.1"/>
    </source>
</evidence>
<proteinExistence type="predicted"/>
<reference evidence="2 3" key="1">
    <citation type="submission" date="2018-12" db="EMBL/GenBank/DDBJ databases">
        <authorList>
            <person name="Kim S.-J."/>
            <person name="Jung G.-Y."/>
        </authorList>
    </citation>
    <scope>NUCLEOTIDE SEQUENCE [LARGE SCALE GENOMIC DNA]</scope>
    <source>
        <strain evidence="2 3">03SU3-P</strain>
    </source>
</reference>
<dbReference type="InterPro" id="IPR012340">
    <property type="entry name" value="NA-bd_OB-fold"/>
</dbReference>
<comment type="caution">
    <text evidence="2">The sequence shown here is derived from an EMBL/GenBank/DDBJ whole genome shotgun (WGS) entry which is preliminary data.</text>
</comment>
<organism evidence="2 3">
    <name type="scientific">Sphingorhabdus wooponensis</name>
    <dbReference type="NCBI Taxonomy" id="940136"/>
    <lineage>
        <taxon>Bacteria</taxon>
        <taxon>Pseudomonadati</taxon>
        <taxon>Pseudomonadota</taxon>
        <taxon>Alphaproteobacteria</taxon>
        <taxon>Sphingomonadales</taxon>
        <taxon>Sphingomonadaceae</taxon>
        <taxon>Sphingorhabdus</taxon>
    </lineage>
</organism>
<protein>
    <submittedName>
        <fullName evidence="2">DNA repair protein RecO</fullName>
    </submittedName>
</protein>
<dbReference type="Proteomes" id="UP000268553">
    <property type="component" value="Unassembled WGS sequence"/>
</dbReference>
<keyword evidence="3" id="KW-1185">Reference proteome</keyword>
<dbReference type="EMBL" id="RWJI01000001">
    <property type="protein sequence ID" value="RRQ51890.1"/>
    <property type="molecule type" value="Genomic_DNA"/>
</dbReference>
<feature type="domain" description="DNA replication/recombination mediator RecO N-terminal" evidence="1">
    <location>
        <begin position="1"/>
        <end position="76"/>
    </location>
</feature>
<dbReference type="RefSeq" id="WP_125229906.1">
    <property type="nucleotide sequence ID" value="NZ_RWJI01000001.1"/>
</dbReference>
<dbReference type="OrthoDB" id="9804792at2"/>
<accession>A0A3R8Q489</accession>
<dbReference type="InterPro" id="IPR022572">
    <property type="entry name" value="DNA_rep/recomb_RecO_N"/>
</dbReference>
<dbReference type="AlphaFoldDB" id="A0A3R8Q489"/>